<evidence type="ECO:0000313" key="6">
    <source>
        <dbReference type="Proteomes" id="UP000291084"/>
    </source>
</evidence>
<dbReference type="PANTHER" id="PTHR47481:SF7">
    <property type="entry name" value="CCHC-TYPE DOMAIN-CONTAINING PROTEIN"/>
    <property type="match status" value="1"/>
</dbReference>
<gene>
    <name evidence="5" type="primary">Vigan.03G256700</name>
    <name evidence="5" type="ORF">VIGAN_03256700</name>
</gene>
<keyword evidence="1" id="KW-0862">Zinc</keyword>
<evidence type="ECO:0000256" key="1">
    <source>
        <dbReference type="PROSITE-ProRule" id="PRU00047"/>
    </source>
</evidence>
<keyword evidence="1" id="KW-0479">Metal-binding</keyword>
<feature type="transmembrane region" description="Helical" evidence="3">
    <location>
        <begin position="73"/>
        <end position="97"/>
    </location>
</feature>
<evidence type="ECO:0000259" key="4">
    <source>
        <dbReference type="PROSITE" id="PS50158"/>
    </source>
</evidence>
<dbReference type="SMART" id="SM00343">
    <property type="entry name" value="ZnF_C2HC"/>
    <property type="match status" value="1"/>
</dbReference>
<keyword evidence="6" id="KW-1185">Reference proteome</keyword>
<dbReference type="PANTHER" id="PTHR47481">
    <property type="match status" value="1"/>
</dbReference>
<keyword evidence="3" id="KW-0812">Transmembrane</keyword>
<protein>
    <recommendedName>
        <fullName evidence="4">CCHC-type domain-containing protein</fullName>
    </recommendedName>
</protein>
<keyword evidence="3" id="KW-1133">Transmembrane helix</keyword>
<dbReference type="GO" id="GO:0008270">
    <property type="term" value="F:zinc ion binding"/>
    <property type="evidence" value="ECO:0007669"/>
    <property type="project" value="UniProtKB-KW"/>
</dbReference>
<evidence type="ECO:0000256" key="3">
    <source>
        <dbReference type="SAM" id="Phobius"/>
    </source>
</evidence>
<feature type="compositionally biased region" description="Basic residues" evidence="2">
    <location>
        <begin position="330"/>
        <end position="340"/>
    </location>
</feature>
<proteinExistence type="predicted"/>
<feature type="compositionally biased region" description="Polar residues" evidence="2">
    <location>
        <begin position="301"/>
        <end position="325"/>
    </location>
</feature>
<keyword evidence="1" id="KW-0863">Zinc-finger</keyword>
<dbReference type="OrthoDB" id="418757at2759"/>
<dbReference type="Pfam" id="PF14223">
    <property type="entry name" value="Retrotran_gag_2"/>
    <property type="match status" value="1"/>
</dbReference>
<feature type="domain" description="CCHC-type" evidence="4">
    <location>
        <begin position="348"/>
        <end position="362"/>
    </location>
</feature>
<sequence length="369" mass="42197">MTRASIDLFSQKTKAKRRRSTCERETQKEALALATTVRRRRRGVLPPRHHLLQTINTHFPLLGTLKFGDLKLLIFQLCLIFHIIKGLVFFFLGNLGLEKLWEFSSKVAGAMALEEGKVKIEKFDGSDFGFWKMQIEDYLYQKKLYLPLRGEKPNDMEQSDWELLDRQALGVIRLTLAKNVALNIMNKKTTADLMQALSNMYEKPSLANKVYLIRRLVNLKMDEGNSVTHHISKFNTIIAQLASMQITFDDEIKALLLLSSLPESWGATVTIGSNFASNSKLKFDNILDLILSEDVHRRSLMESSRSNSGSALSVENRGRNSQKGCNQGRGRSKSRRRSQTKVRNDITCWNCQKNGHFKNQCRASRKNNN</sequence>
<dbReference type="AlphaFoldDB" id="A0A0S3RPR0"/>
<organism evidence="5 6">
    <name type="scientific">Vigna angularis var. angularis</name>
    <dbReference type="NCBI Taxonomy" id="157739"/>
    <lineage>
        <taxon>Eukaryota</taxon>
        <taxon>Viridiplantae</taxon>
        <taxon>Streptophyta</taxon>
        <taxon>Embryophyta</taxon>
        <taxon>Tracheophyta</taxon>
        <taxon>Spermatophyta</taxon>
        <taxon>Magnoliopsida</taxon>
        <taxon>eudicotyledons</taxon>
        <taxon>Gunneridae</taxon>
        <taxon>Pentapetalae</taxon>
        <taxon>rosids</taxon>
        <taxon>fabids</taxon>
        <taxon>Fabales</taxon>
        <taxon>Fabaceae</taxon>
        <taxon>Papilionoideae</taxon>
        <taxon>50 kb inversion clade</taxon>
        <taxon>NPAAA clade</taxon>
        <taxon>indigoferoid/millettioid clade</taxon>
        <taxon>Phaseoleae</taxon>
        <taxon>Vigna</taxon>
    </lineage>
</organism>
<dbReference type="InterPro" id="IPR036875">
    <property type="entry name" value="Znf_CCHC_sf"/>
</dbReference>
<dbReference type="Proteomes" id="UP000291084">
    <property type="component" value="Chromosome 3"/>
</dbReference>
<dbReference type="SUPFAM" id="SSF57756">
    <property type="entry name" value="Retrovirus zinc finger-like domains"/>
    <property type="match status" value="1"/>
</dbReference>
<keyword evidence="3" id="KW-0472">Membrane</keyword>
<feature type="region of interest" description="Disordered" evidence="2">
    <location>
        <begin position="301"/>
        <end position="341"/>
    </location>
</feature>
<evidence type="ECO:0000313" key="5">
    <source>
        <dbReference type="EMBL" id="BAT82536.1"/>
    </source>
</evidence>
<dbReference type="PROSITE" id="PS50158">
    <property type="entry name" value="ZF_CCHC"/>
    <property type="match status" value="1"/>
</dbReference>
<dbReference type="InterPro" id="IPR001878">
    <property type="entry name" value="Znf_CCHC"/>
</dbReference>
<dbReference type="Pfam" id="PF00098">
    <property type="entry name" value="zf-CCHC"/>
    <property type="match status" value="1"/>
</dbReference>
<reference evidence="5 6" key="1">
    <citation type="journal article" date="2015" name="Sci. Rep.">
        <title>The power of single molecule real-time sequencing technology in the de novo assembly of a eukaryotic genome.</title>
        <authorList>
            <person name="Sakai H."/>
            <person name="Naito K."/>
            <person name="Ogiso-Tanaka E."/>
            <person name="Takahashi Y."/>
            <person name="Iseki K."/>
            <person name="Muto C."/>
            <person name="Satou K."/>
            <person name="Teruya K."/>
            <person name="Shiroma A."/>
            <person name="Shimoji M."/>
            <person name="Hirano T."/>
            <person name="Itoh T."/>
            <person name="Kaga A."/>
            <person name="Tomooka N."/>
        </authorList>
    </citation>
    <scope>NUCLEOTIDE SEQUENCE [LARGE SCALE GENOMIC DNA]</scope>
    <source>
        <strain evidence="6">cv. Shumari</strain>
    </source>
</reference>
<dbReference type="EMBL" id="AP015036">
    <property type="protein sequence ID" value="BAT82536.1"/>
    <property type="molecule type" value="Genomic_DNA"/>
</dbReference>
<dbReference type="GO" id="GO:0003676">
    <property type="term" value="F:nucleic acid binding"/>
    <property type="evidence" value="ECO:0007669"/>
    <property type="project" value="InterPro"/>
</dbReference>
<evidence type="ECO:0000256" key="2">
    <source>
        <dbReference type="SAM" id="MobiDB-lite"/>
    </source>
</evidence>
<accession>A0A0S3RPR0</accession>
<name>A0A0S3RPR0_PHAAN</name>